<dbReference type="InterPro" id="IPR000701">
    <property type="entry name" value="SuccDH_FuR_B_TM-su"/>
</dbReference>
<comment type="function">
    <text evidence="1">Membrane-anchoring subunit of succinate dehydrogenase (SDH).</text>
</comment>
<comment type="subcellular location">
    <subcellularLocation>
        <location evidence="2">Membrane</location>
        <topology evidence="2">Multi-pass membrane protein</topology>
    </subcellularLocation>
</comment>
<dbReference type="AlphaFoldDB" id="A0A934WMP3"/>
<dbReference type="PANTHER" id="PTHR10978:SF5">
    <property type="entry name" value="SUCCINATE DEHYDROGENASE CYTOCHROME B560 SUBUNIT, MITOCHONDRIAL"/>
    <property type="match status" value="1"/>
</dbReference>
<gene>
    <name evidence="14" type="primary">sdhC</name>
    <name evidence="14" type="ORF">JJB11_12080</name>
</gene>
<accession>A0A934WMP3</accession>
<evidence type="ECO:0000256" key="1">
    <source>
        <dbReference type="ARBA" id="ARBA00004050"/>
    </source>
</evidence>
<evidence type="ECO:0000256" key="7">
    <source>
        <dbReference type="ARBA" id="ARBA00022723"/>
    </source>
</evidence>
<protein>
    <recommendedName>
        <fullName evidence="4">Succinate dehydrogenase cytochrome b556 subunit</fullName>
    </recommendedName>
</protein>
<sequence>MRPTDAILFTLDDCSAAESGIQRFSMQHSSRPVFLNLLQIRMPVGALASIGHRVSGVLLAAGIPAAVYLLAMSLRSEAGFEHALALAGSLPVKAAAVLLAWALAHHLLAGIRHMLSDIGVGSPLLIARKTAYLVNLGALAVAVVAAGLLW</sequence>
<dbReference type="Gene3D" id="1.20.1300.10">
    <property type="entry name" value="Fumarate reductase/succinate dehydrogenase, transmembrane subunit"/>
    <property type="match status" value="1"/>
</dbReference>
<keyword evidence="15" id="KW-1185">Reference proteome</keyword>
<keyword evidence="9 12" id="KW-0408">Iron</keyword>
<dbReference type="EMBL" id="JAEPWM010000004">
    <property type="protein sequence ID" value="MBK6006830.1"/>
    <property type="molecule type" value="Genomic_DNA"/>
</dbReference>
<feature type="transmembrane region" description="Helical" evidence="13">
    <location>
        <begin position="130"/>
        <end position="149"/>
    </location>
</feature>
<evidence type="ECO:0000256" key="2">
    <source>
        <dbReference type="ARBA" id="ARBA00004141"/>
    </source>
</evidence>
<evidence type="ECO:0000256" key="4">
    <source>
        <dbReference type="ARBA" id="ARBA00020076"/>
    </source>
</evidence>
<comment type="caution">
    <text evidence="14">The sequence shown here is derived from an EMBL/GenBank/DDBJ whole genome shotgun (WGS) entry which is preliminary data.</text>
</comment>
<dbReference type="GO" id="GO:0046872">
    <property type="term" value="F:metal ion binding"/>
    <property type="evidence" value="ECO:0007669"/>
    <property type="project" value="UniProtKB-KW"/>
</dbReference>
<feature type="binding site" description="axial binding residue" evidence="12">
    <location>
        <position position="106"/>
    </location>
    <ligand>
        <name>heme</name>
        <dbReference type="ChEBI" id="CHEBI:30413"/>
        <note>ligand shared with second transmembrane subunit</note>
    </ligand>
    <ligandPart>
        <name>Fe</name>
        <dbReference type="ChEBI" id="CHEBI:18248"/>
    </ligandPart>
</feature>
<keyword evidence="5 12" id="KW-0349">Heme</keyword>
<dbReference type="Pfam" id="PF01127">
    <property type="entry name" value="Sdh_cyt"/>
    <property type="match status" value="1"/>
</dbReference>
<proteinExistence type="inferred from homology"/>
<evidence type="ECO:0000313" key="15">
    <source>
        <dbReference type="Proteomes" id="UP000630528"/>
    </source>
</evidence>
<organism evidence="14 15">
    <name type="scientific">Ramlibacter ginsenosidimutans</name>
    <dbReference type="NCBI Taxonomy" id="502333"/>
    <lineage>
        <taxon>Bacteria</taxon>
        <taxon>Pseudomonadati</taxon>
        <taxon>Pseudomonadota</taxon>
        <taxon>Betaproteobacteria</taxon>
        <taxon>Burkholderiales</taxon>
        <taxon>Comamonadaceae</taxon>
        <taxon>Ramlibacter</taxon>
    </lineage>
</organism>
<keyword evidence="8 13" id="KW-1133">Transmembrane helix</keyword>
<evidence type="ECO:0000256" key="6">
    <source>
        <dbReference type="ARBA" id="ARBA00022692"/>
    </source>
</evidence>
<dbReference type="Proteomes" id="UP000630528">
    <property type="component" value="Unassembled WGS sequence"/>
</dbReference>
<comment type="similarity">
    <text evidence="3">Belongs to the cytochrome b560 family.</text>
</comment>
<keyword evidence="7 12" id="KW-0479">Metal-binding</keyword>
<reference evidence="14" key="2">
    <citation type="submission" date="2021-01" db="EMBL/GenBank/DDBJ databases">
        <authorList>
            <person name="Kang M."/>
        </authorList>
    </citation>
    <scope>NUCLEOTIDE SEQUENCE</scope>
    <source>
        <strain evidence="14">KACC 17527</strain>
    </source>
</reference>
<name>A0A934WMP3_9BURK</name>
<feature type="transmembrane region" description="Helical" evidence="13">
    <location>
        <begin position="83"/>
        <end position="104"/>
    </location>
</feature>
<comment type="cofactor">
    <cofactor evidence="12">
        <name>heme</name>
        <dbReference type="ChEBI" id="CHEBI:30413"/>
    </cofactor>
    <text evidence="12">The heme is bound between the two transmembrane subunits.</text>
</comment>
<dbReference type="NCBIfam" id="TIGR02970">
    <property type="entry name" value="succ_dehyd_cytB"/>
    <property type="match status" value="1"/>
</dbReference>
<reference evidence="14" key="1">
    <citation type="journal article" date="2012" name="J. Microbiol. Biotechnol.">
        <title>Ramlibacter ginsenosidimutans sp. nov., with ginsenoside-converting activity.</title>
        <authorList>
            <person name="Wang L."/>
            <person name="An D.S."/>
            <person name="Kim S.G."/>
            <person name="Jin F.X."/>
            <person name="Kim S.C."/>
            <person name="Lee S.T."/>
            <person name="Im W.T."/>
        </authorList>
    </citation>
    <scope>NUCLEOTIDE SEQUENCE</scope>
    <source>
        <strain evidence="14">KACC 17527</strain>
    </source>
</reference>
<dbReference type="GO" id="GO:0006099">
    <property type="term" value="P:tricarboxylic acid cycle"/>
    <property type="evidence" value="ECO:0007669"/>
    <property type="project" value="InterPro"/>
</dbReference>
<evidence type="ECO:0000313" key="14">
    <source>
        <dbReference type="EMBL" id="MBK6006830.1"/>
    </source>
</evidence>
<dbReference type="GO" id="GO:0005886">
    <property type="term" value="C:plasma membrane"/>
    <property type="evidence" value="ECO:0007669"/>
    <property type="project" value="TreeGrafter"/>
</dbReference>
<evidence type="ECO:0000256" key="5">
    <source>
        <dbReference type="ARBA" id="ARBA00022617"/>
    </source>
</evidence>
<evidence type="ECO:0000256" key="11">
    <source>
        <dbReference type="ARBA" id="ARBA00025912"/>
    </source>
</evidence>
<dbReference type="PROSITE" id="PS01000">
    <property type="entry name" value="SDH_CYT_1"/>
    <property type="match status" value="1"/>
</dbReference>
<evidence type="ECO:0000256" key="9">
    <source>
        <dbReference type="ARBA" id="ARBA00023004"/>
    </source>
</evidence>
<dbReference type="SUPFAM" id="SSF81343">
    <property type="entry name" value="Fumarate reductase respiratory complex transmembrane subunits"/>
    <property type="match status" value="1"/>
</dbReference>
<dbReference type="PANTHER" id="PTHR10978">
    <property type="entry name" value="SUCCINATE DEHYDROGENASE CYTOCHROME B560 SUBUNIT"/>
    <property type="match status" value="1"/>
</dbReference>
<dbReference type="PIRSF" id="PIRSF000178">
    <property type="entry name" value="SDH_cyt_b560"/>
    <property type="match status" value="1"/>
</dbReference>
<comment type="subunit">
    <text evidence="11">Part of an enzyme complex containing four subunits: a flavoprotein, an iron-sulfur protein, plus two membrane-anchoring proteins, SdhC and SdhD. The complex can form homotrimers.</text>
</comment>
<evidence type="ECO:0000256" key="10">
    <source>
        <dbReference type="ARBA" id="ARBA00023136"/>
    </source>
</evidence>
<dbReference type="InterPro" id="IPR034804">
    <property type="entry name" value="SQR/QFR_C/D"/>
</dbReference>
<evidence type="ECO:0000256" key="12">
    <source>
        <dbReference type="PIRSR" id="PIRSR000178-1"/>
    </source>
</evidence>
<dbReference type="RefSeq" id="WP_201171029.1">
    <property type="nucleotide sequence ID" value="NZ_JAEPWM010000004.1"/>
</dbReference>
<keyword evidence="6 13" id="KW-0812">Transmembrane</keyword>
<feature type="transmembrane region" description="Helical" evidence="13">
    <location>
        <begin position="50"/>
        <end position="71"/>
    </location>
</feature>
<evidence type="ECO:0000256" key="13">
    <source>
        <dbReference type="SAM" id="Phobius"/>
    </source>
</evidence>
<evidence type="ECO:0000256" key="3">
    <source>
        <dbReference type="ARBA" id="ARBA00007244"/>
    </source>
</evidence>
<dbReference type="GO" id="GO:0009055">
    <property type="term" value="F:electron transfer activity"/>
    <property type="evidence" value="ECO:0007669"/>
    <property type="project" value="InterPro"/>
</dbReference>
<keyword evidence="10 13" id="KW-0472">Membrane</keyword>
<dbReference type="InterPro" id="IPR014314">
    <property type="entry name" value="Succ_DH_cytb556"/>
</dbReference>
<evidence type="ECO:0000256" key="8">
    <source>
        <dbReference type="ARBA" id="ARBA00022989"/>
    </source>
</evidence>
<dbReference type="InterPro" id="IPR018495">
    <property type="entry name" value="Succ_DH_cyt_bsu_CS"/>
</dbReference>
<dbReference type="CDD" id="cd03499">
    <property type="entry name" value="SQR_TypeC_SdhC"/>
    <property type="match status" value="1"/>
</dbReference>